<evidence type="ECO:0000313" key="4">
    <source>
        <dbReference type="EMBL" id="WWA47498.1"/>
    </source>
</evidence>
<dbReference type="RefSeq" id="WP_338446388.1">
    <property type="nucleotide sequence ID" value="NZ_CP144918.1"/>
</dbReference>
<feature type="domain" description="MmgE/PrpD N-terminal" evidence="2">
    <location>
        <begin position="12"/>
        <end position="251"/>
    </location>
</feature>
<dbReference type="PANTHER" id="PTHR16943:SF8">
    <property type="entry name" value="2-METHYLCITRATE DEHYDRATASE"/>
    <property type="match status" value="1"/>
</dbReference>
<sequence>MAVEHEADISDRISSHIADLSFCDLPPATIAASRHVLLDAVGVMLAASGMAREIAPFIDLAQMGGAGPSAILGTGARVSPASAALANGAMAHALDFEDTFDLAPGHPNASLVPALIALAQSHGPISGQDFLTALAAGGDLACRLALALDRPMEEGNWYPPPIIGGFGAAAGAGRLLALPAGGIRDCLSLALCQVTMPGEIKYSRGTVLRAVRESFPAQSAVQSALLAFAGTPGFETPIEGQGGFYALYAMGQFDADRLLNGLGEKFWTEELTFKAWPSCRGTHPFIEAALRLRNAGLAAGDIARVELAIDPVQLMLVKPTARKQSPAVVIDAKFSIPFCTALALVRGQVTLDDFSDSSLVDREVRELAARMTYRVSPEAGWARGAGGAVTVTRNDGSVVREEIAQAYGAPSAPMNENDLYAKFVDCARRAARPSLEPERVADAILRLETCDDVGGIFR</sequence>
<dbReference type="InterPro" id="IPR042188">
    <property type="entry name" value="MmgE/PrpD_sf_2"/>
</dbReference>
<keyword evidence="5" id="KW-1185">Reference proteome</keyword>
<gene>
    <name evidence="4" type="ORF">V5F89_00910</name>
</gene>
<dbReference type="Gene3D" id="1.10.4100.10">
    <property type="entry name" value="2-methylcitrate dehydratase PrpD"/>
    <property type="match status" value="1"/>
</dbReference>
<dbReference type="Gene3D" id="3.30.1330.120">
    <property type="entry name" value="2-methylcitrate dehydratase PrpD"/>
    <property type="match status" value="1"/>
</dbReference>
<reference evidence="4 5" key="1">
    <citation type="submission" date="2024-02" db="EMBL/GenBank/DDBJ databases">
        <title>The whole genome sequence of five bacterial samples isolated from Abu Dhabi Sabkha-shore region.</title>
        <authorList>
            <person name="Sudalaimuthuasari N."/>
            <person name="Sarfraz B."/>
            <person name="Tuyisabe J.D."/>
            <person name="Mugisha Ntwali L.D.M."/>
            <person name="Ali A.I.A.A."/>
            <person name="Almansoori S.Z.A."/>
            <person name="Alajami H.S.A."/>
            <person name="Almeqbaali A.A.S."/>
            <person name="Kundu B."/>
            <person name="Saeed E.E."/>
            <person name="Sukumarinath V."/>
            <person name="Mishra A.K."/>
            <person name="Hazzouri K.M."/>
            <person name="Almaskari R."/>
            <person name="Sharma A.K."/>
            <person name="Amiri K.M.A."/>
        </authorList>
    </citation>
    <scope>NUCLEOTIDE SEQUENCE [LARGE SCALE GENOMIC DNA]</scope>
    <source>
        <strain evidence="5">kcgeb_sd</strain>
    </source>
</reference>
<dbReference type="InterPro" id="IPR045336">
    <property type="entry name" value="MmgE_PrpD_N"/>
</dbReference>
<organism evidence="4 5">
    <name type="scientific">Pelagerythrobacter marensis</name>
    <dbReference type="NCBI Taxonomy" id="543877"/>
    <lineage>
        <taxon>Bacteria</taxon>
        <taxon>Pseudomonadati</taxon>
        <taxon>Pseudomonadota</taxon>
        <taxon>Alphaproteobacteria</taxon>
        <taxon>Sphingomonadales</taxon>
        <taxon>Erythrobacteraceae</taxon>
        <taxon>Pelagerythrobacter</taxon>
    </lineage>
</organism>
<dbReference type="InterPro" id="IPR005656">
    <property type="entry name" value="MmgE_PrpD"/>
</dbReference>
<name>A0ABZ2D406_9SPHN</name>
<evidence type="ECO:0000259" key="2">
    <source>
        <dbReference type="Pfam" id="PF03972"/>
    </source>
</evidence>
<feature type="domain" description="MmgE/PrpD C-terminal" evidence="3">
    <location>
        <begin position="276"/>
        <end position="432"/>
    </location>
</feature>
<protein>
    <submittedName>
        <fullName evidence="4">MmgE/PrpD family protein</fullName>
    </submittedName>
</protein>
<dbReference type="SUPFAM" id="SSF103378">
    <property type="entry name" value="2-methylcitrate dehydratase PrpD"/>
    <property type="match status" value="1"/>
</dbReference>
<dbReference type="InterPro" id="IPR042183">
    <property type="entry name" value="MmgE/PrpD_sf_1"/>
</dbReference>
<evidence type="ECO:0000259" key="3">
    <source>
        <dbReference type="Pfam" id="PF19305"/>
    </source>
</evidence>
<evidence type="ECO:0000256" key="1">
    <source>
        <dbReference type="ARBA" id="ARBA00006174"/>
    </source>
</evidence>
<dbReference type="InterPro" id="IPR036148">
    <property type="entry name" value="MmgE/PrpD_sf"/>
</dbReference>
<dbReference type="Pfam" id="PF19305">
    <property type="entry name" value="MmgE_PrpD_C"/>
    <property type="match status" value="1"/>
</dbReference>
<dbReference type="Pfam" id="PF03972">
    <property type="entry name" value="MmgE_PrpD_N"/>
    <property type="match status" value="1"/>
</dbReference>
<accession>A0ABZ2D406</accession>
<evidence type="ECO:0000313" key="5">
    <source>
        <dbReference type="Proteomes" id="UP001335183"/>
    </source>
</evidence>
<dbReference type="Proteomes" id="UP001335183">
    <property type="component" value="Chromosome"/>
</dbReference>
<comment type="similarity">
    <text evidence="1">Belongs to the PrpD family.</text>
</comment>
<dbReference type="EMBL" id="CP144918">
    <property type="protein sequence ID" value="WWA47498.1"/>
    <property type="molecule type" value="Genomic_DNA"/>
</dbReference>
<dbReference type="PANTHER" id="PTHR16943">
    <property type="entry name" value="2-METHYLCITRATE DEHYDRATASE-RELATED"/>
    <property type="match status" value="1"/>
</dbReference>
<dbReference type="InterPro" id="IPR045337">
    <property type="entry name" value="MmgE_PrpD_C"/>
</dbReference>
<proteinExistence type="inferred from homology"/>